<evidence type="ECO:0000313" key="1">
    <source>
        <dbReference type="EMBL" id="KRZ15133.1"/>
    </source>
</evidence>
<protein>
    <submittedName>
        <fullName evidence="1">Uncharacterized protein</fullName>
    </submittedName>
</protein>
<dbReference type="Proteomes" id="UP000055024">
    <property type="component" value="Unassembled WGS sequence"/>
</dbReference>
<name>A0A0V1HX14_9BILA</name>
<reference evidence="1 2" key="1">
    <citation type="submission" date="2015-01" db="EMBL/GenBank/DDBJ databases">
        <title>Evolution of Trichinella species and genotypes.</title>
        <authorList>
            <person name="Korhonen P.K."/>
            <person name="Edoardo P."/>
            <person name="Giuseppe L.R."/>
            <person name="Gasser R.B."/>
        </authorList>
    </citation>
    <scope>NUCLEOTIDE SEQUENCE [LARGE SCALE GENOMIC DNA]</scope>
    <source>
        <strain evidence="1">ISS1029</strain>
    </source>
</reference>
<comment type="caution">
    <text evidence="1">The sequence shown here is derived from an EMBL/GenBank/DDBJ whole genome shotgun (WGS) entry which is preliminary data.</text>
</comment>
<evidence type="ECO:0000313" key="2">
    <source>
        <dbReference type="Proteomes" id="UP000055024"/>
    </source>
</evidence>
<accession>A0A0V1HX14</accession>
<dbReference type="OrthoDB" id="10608447at2759"/>
<proteinExistence type="predicted"/>
<sequence>MPASSRITKFDIMFSISTYRVSYVPLGKSGNNNPVPASTSRAAALFIKARKISPYVQMSLPVHKQYTVGISCKNMDGKKLLIPFWYNLQLPSMLQQKRFPRLHSSKSISNDHILVISWMSGKAFGPLAVDCIPNSLKNVNWPNVDGSAEAAAASSS</sequence>
<dbReference type="AlphaFoldDB" id="A0A0V1HX14"/>
<gene>
    <name evidence="1" type="ORF">T11_16371</name>
</gene>
<keyword evidence="2" id="KW-1185">Reference proteome</keyword>
<organism evidence="1 2">
    <name type="scientific">Trichinella zimbabwensis</name>
    <dbReference type="NCBI Taxonomy" id="268475"/>
    <lineage>
        <taxon>Eukaryota</taxon>
        <taxon>Metazoa</taxon>
        <taxon>Ecdysozoa</taxon>
        <taxon>Nematoda</taxon>
        <taxon>Enoplea</taxon>
        <taxon>Dorylaimia</taxon>
        <taxon>Trichinellida</taxon>
        <taxon>Trichinellidae</taxon>
        <taxon>Trichinella</taxon>
    </lineage>
</organism>
<dbReference type="EMBL" id="JYDP01000019">
    <property type="protein sequence ID" value="KRZ15133.1"/>
    <property type="molecule type" value="Genomic_DNA"/>
</dbReference>